<sequence length="294" mass="32595">MTTIKYGDTIFITLPLISSPMIFNGSIPHYTGQNQFNYIPLIIPGSIIDGDTYTIEPVNNETNGSDLSENNIFRLKQTNQDNYLYDMNSIVTQGNISDTRAYWRLIPTNNTTSLLTYSQEFRLINQNTGAYVVLEINSNLPMLVTKSSDTTNNSVFKFLPGPLDYAITQCCQNNSIFTQPNMCGDYTSGSTNCNNHTPGINLNTQVNYVPGTSQATITTYTNNPMGNQIQTSSSSTMENTISGSATNQIETLTNMNNLGTTNTSHRIWYIIGGIILFIIVLIIIIILVTKLKNN</sequence>
<dbReference type="InterPro" id="IPR036300">
    <property type="entry name" value="MIR_dom_sf"/>
</dbReference>
<evidence type="ECO:0000313" key="2">
    <source>
        <dbReference type="EMBL" id="AGF85618.1"/>
    </source>
</evidence>
<dbReference type="EMBL" id="KC008572">
    <property type="protein sequence ID" value="AGF85618.1"/>
    <property type="molecule type" value="Genomic_DNA"/>
</dbReference>
<protein>
    <submittedName>
        <fullName evidence="2">Uncharacterized protein</fullName>
    </submittedName>
</protein>
<feature type="transmembrane region" description="Helical" evidence="1">
    <location>
        <begin position="267"/>
        <end position="288"/>
    </location>
</feature>
<keyword evidence="1" id="KW-1133">Transmembrane helix</keyword>
<gene>
    <name evidence="2" type="ORF">glt_00813</name>
</gene>
<keyword evidence="3" id="KW-1185">Reference proteome</keyword>
<evidence type="ECO:0000256" key="1">
    <source>
        <dbReference type="SAM" id="Phobius"/>
    </source>
</evidence>
<organism evidence="2 3">
    <name type="scientific">Moumouvirus goulette</name>
    <dbReference type="NCBI Taxonomy" id="1247379"/>
    <lineage>
        <taxon>Viruses</taxon>
        <taxon>Varidnaviria</taxon>
        <taxon>Bamfordvirae</taxon>
        <taxon>Nucleocytoviricota</taxon>
        <taxon>Megaviricetes</taxon>
        <taxon>Imitervirales</taxon>
        <taxon>Mimiviridae</taxon>
        <taxon>Megamimivirinae</taxon>
        <taxon>Moumouvirus</taxon>
        <taxon>Moumouvirus goulettemassiliense</taxon>
    </lineage>
</organism>
<accession>M1PHQ2</accession>
<keyword evidence="1" id="KW-0812">Transmembrane</keyword>
<reference evidence="2 3" key="1">
    <citation type="submission" date="2012-10" db="EMBL/GenBank/DDBJ databases">
        <title>Complete genome sequence of Moumouvirus goulette.</title>
        <authorList>
            <person name="Fournous G."/>
            <person name="Bougalmi M."/>
            <person name="Colson P."/>
        </authorList>
    </citation>
    <scope>NUCLEOTIDE SEQUENCE [LARGE SCALE GENOMIC DNA]</scope>
</reference>
<proteinExistence type="predicted"/>
<dbReference type="SUPFAM" id="SSF82109">
    <property type="entry name" value="MIR domain"/>
    <property type="match status" value="1"/>
</dbReference>
<name>M1PHQ2_9VIRU</name>
<evidence type="ECO:0000313" key="3">
    <source>
        <dbReference type="Proteomes" id="UP000241071"/>
    </source>
</evidence>
<dbReference type="Proteomes" id="UP000241071">
    <property type="component" value="Segment"/>
</dbReference>
<keyword evidence="1" id="KW-0472">Membrane</keyword>